<comment type="subcellular location">
    <subcellularLocation>
        <location evidence="2">Cytoplasm</location>
    </subcellularLocation>
</comment>
<comment type="similarity">
    <text evidence="3">Belongs to the FliH family.</text>
</comment>
<dbReference type="Proteomes" id="UP001597463">
    <property type="component" value="Unassembled WGS sequence"/>
</dbReference>
<evidence type="ECO:0000256" key="5">
    <source>
        <dbReference type="ARBA" id="ARBA00022448"/>
    </source>
</evidence>
<gene>
    <name evidence="11" type="ORF">ACFSW6_03695</name>
</gene>
<comment type="function">
    <text evidence="1">Needed for flagellar regrowth and assembly.</text>
</comment>
<dbReference type="PANTHER" id="PTHR34982">
    <property type="entry name" value="YOP PROTEINS TRANSLOCATION PROTEIN L"/>
    <property type="match status" value="1"/>
</dbReference>
<evidence type="ECO:0000256" key="1">
    <source>
        <dbReference type="ARBA" id="ARBA00003041"/>
    </source>
</evidence>
<evidence type="ECO:0000256" key="9">
    <source>
        <dbReference type="ARBA" id="ARBA00023225"/>
    </source>
</evidence>
<evidence type="ECO:0000256" key="4">
    <source>
        <dbReference type="ARBA" id="ARBA00016507"/>
    </source>
</evidence>
<dbReference type="RefSeq" id="WP_066483801.1">
    <property type="nucleotide sequence ID" value="NZ_BCNT01000027.1"/>
</dbReference>
<dbReference type="EMBL" id="JBHUMV010000002">
    <property type="protein sequence ID" value="MFD2753178.1"/>
    <property type="molecule type" value="Genomic_DNA"/>
</dbReference>
<organism evidence="11 12">
    <name type="scientific">Comamonas terrae</name>
    <dbReference type="NCBI Taxonomy" id="673548"/>
    <lineage>
        <taxon>Bacteria</taxon>
        <taxon>Pseudomonadati</taxon>
        <taxon>Pseudomonadota</taxon>
        <taxon>Betaproteobacteria</taxon>
        <taxon>Burkholderiales</taxon>
        <taxon>Comamonadaceae</taxon>
        <taxon>Comamonas</taxon>
    </lineage>
</organism>
<evidence type="ECO:0000256" key="3">
    <source>
        <dbReference type="ARBA" id="ARBA00006602"/>
    </source>
</evidence>
<keyword evidence="5" id="KW-0813">Transport</keyword>
<dbReference type="InterPro" id="IPR018035">
    <property type="entry name" value="Flagellar_FliH/T3SS_HrpE"/>
</dbReference>
<keyword evidence="7" id="KW-1005">Bacterial flagellum biogenesis</keyword>
<evidence type="ECO:0000259" key="10">
    <source>
        <dbReference type="Pfam" id="PF02108"/>
    </source>
</evidence>
<proteinExistence type="inferred from homology"/>
<name>A0ABW5UJR7_9BURK</name>
<feature type="domain" description="Flagellar assembly protein FliH/Type III secretion system HrpE" evidence="10">
    <location>
        <begin position="121"/>
        <end position="246"/>
    </location>
</feature>
<evidence type="ECO:0000256" key="2">
    <source>
        <dbReference type="ARBA" id="ARBA00004496"/>
    </source>
</evidence>
<protein>
    <recommendedName>
        <fullName evidence="4">Flagellar assembly protein FliH</fullName>
    </recommendedName>
</protein>
<evidence type="ECO:0000313" key="11">
    <source>
        <dbReference type="EMBL" id="MFD2753178.1"/>
    </source>
</evidence>
<evidence type="ECO:0000256" key="8">
    <source>
        <dbReference type="ARBA" id="ARBA00022927"/>
    </source>
</evidence>
<keyword evidence="12" id="KW-1185">Reference proteome</keyword>
<reference evidence="12" key="1">
    <citation type="journal article" date="2019" name="Int. J. Syst. Evol. Microbiol.">
        <title>The Global Catalogue of Microorganisms (GCM) 10K type strain sequencing project: providing services to taxonomists for standard genome sequencing and annotation.</title>
        <authorList>
            <consortium name="The Broad Institute Genomics Platform"/>
            <consortium name="The Broad Institute Genome Sequencing Center for Infectious Disease"/>
            <person name="Wu L."/>
            <person name="Ma J."/>
        </authorList>
    </citation>
    <scope>NUCLEOTIDE SEQUENCE [LARGE SCALE GENOMIC DNA]</scope>
    <source>
        <strain evidence="12">TISTR 1906</strain>
    </source>
</reference>
<accession>A0ABW5UJR7</accession>
<dbReference type="PANTHER" id="PTHR34982:SF1">
    <property type="entry name" value="FLAGELLAR ASSEMBLY PROTEIN FLIH"/>
    <property type="match status" value="1"/>
</dbReference>
<comment type="caution">
    <text evidence="11">The sequence shown here is derived from an EMBL/GenBank/DDBJ whole genome shotgun (WGS) entry which is preliminary data.</text>
</comment>
<keyword evidence="9" id="KW-1006">Bacterial flagellum protein export</keyword>
<evidence type="ECO:0000256" key="6">
    <source>
        <dbReference type="ARBA" id="ARBA00022490"/>
    </source>
</evidence>
<evidence type="ECO:0000256" key="7">
    <source>
        <dbReference type="ARBA" id="ARBA00022795"/>
    </source>
</evidence>
<dbReference type="InterPro" id="IPR000563">
    <property type="entry name" value="Flag_FliH"/>
</dbReference>
<keyword evidence="8" id="KW-0653">Protein transport</keyword>
<keyword evidence="6" id="KW-0963">Cytoplasm</keyword>
<dbReference type="InterPro" id="IPR051472">
    <property type="entry name" value="T3SS_Stator/FliH"/>
</dbReference>
<dbReference type="Pfam" id="PF02108">
    <property type="entry name" value="FliH"/>
    <property type="match status" value="1"/>
</dbReference>
<dbReference type="PRINTS" id="PR01003">
    <property type="entry name" value="FLGFLIH"/>
</dbReference>
<sequence>MSNQAARAHSRFIPQEEIDDSSVVRWRFGAVDAPGLLPLGAPAALQNFSTSLLPAAAAVEEPVPEEAEVQAPARDEAQLEQMLQQARAEGHAQGLEQGLAQARQEWQQRMDDYVAGAGRSHAQRVDAVIEGLDASFRQLQAGMAQELLQLACDIARQVVRQELRSQPQALLPVVREALDMLVTEGRPATIRLNPADYEALDEALRSEYGAHSRIQWLADAGLSAGDVKVESSGAEVDAGLDKRWRRAVAALGLVSTWYGADKGGDGHDR</sequence>
<evidence type="ECO:0000313" key="12">
    <source>
        <dbReference type="Proteomes" id="UP001597463"/>
    </source>
</evidence>